<dbReference type="GO" id="GO:0000298">
    <property type="term" value="F:endopolyphosphatase activity"/>
    <property type="evidence" value="ECO:0007669"/>
    <property type="project" value="TreeGrafter"/>
</dbReference>
<sequence>MSRYEPPLNGPSLSSRYRPKPIHRSGFEPVDENTPDSDSVTRDDESPPAETPLRAESPWRETVYDGGSRSLRRSIGPMPSPISSSSSYPRQPRRPLLDYVTNGWTATRRKYSKLGPNMKAHNSKWWPAWMNGLFTLLSAPRVRRYIIVYVILVWICLGSWVGLLSPRLKEHHALSRALDPKTRGISLGWFGSNALPKFDDLVYLRSLDTALLPSENEDSPQQKRVIVIGDVHGCLDELETLLQKVNFDPKNRDHLIFTGDLIAKGPKSTGVVDLARKYRASCVRGNHEDRVLLTRRDIKAAGPARYEHPSDNEPDQGDDDVEPGIKERTLARELNDEQAGWLSKCPVILKVGSIKGMGEVVVVHGGLVPGVELENQDPSTVMSMRTIDLSSHVPSASSKGVSWTKLFNKHQSMLAASRESAPAGEKYRYSPSTTVIYGHDPHSSPALKKYTKGLDTGCVKGGKLSAMIIGDGGINRVESVKCKDYTTKIKAKR</sequence>
<dbReference type="Proteomes" id="UP000224080">
    <property type="component" value="Unassembled WGS sequence"/>
</dbReference>
<dbReference type="InterPro" id="IPR029052">
    <property type="entry name" value="Metallo-depent_PP-like"/>
</dbReference>
<keyword evidence="2" id="KW-0812">Transmembrane</keyword>
<dbReference type="GO" id="GO:0006798">
    <property type="term" value="P:polyphosphate catabolic process"/>
    <property type="evidence" value="ECO:0007669"/>
    <property type="project" value="TreeGrafter"/>
</dbReference>
<dbReference type="PANTHER" id="PTHR42850">
    <property type="entry name" value="METALLOPHOSPHOESTERASE"/>
    <property type="match status" value="1"/>
</dbReference>
<dbReference type="EMBL" id="PDNC01000002">
    <property type="protein sequence ID" value="PGH09971.1"/>
    <property type="molecule type" value="Genomic_DNA"/>
</dbReference>
<dbReference type="Pfam" id="PF00149">
    <property type="entry name" value="Metallophos"/>
    <property type="match status" value="1"/>
</dbReference>
<dbReference type="OrthoDB" id="10267127at2759"/>
<keyword evidence="5" id="KW-1185">Reference proteome</keyword>
<comment type="caution">
    <text evidence="4">The sequence shown here is derived from an EMBL/GenBank/DDBJ whole genome shotgun (WGS) entry which is preliminary data.</text>
</comment>
<feature type="compositionally biased region" description="Low complexity" evidence="1">
    <location>
        <begin position="73"/>
        <end position="90"/>
    </location>
</feature>
<dbReference type="SUPFAM" id="SSF56300">
    <property type="entry name" value="Metallo-dependent phosphatases"/>
    <property type="match status" value="1"/>
</dbReference>
<feature type="transmembrane region" description="Helical" evidence="2">
    <location>
        <begin position="146"/>
        <end position="165"/>
    </location>
</feature>
<feature type="region of interest" description="Disordered" evidence="1">
    <location>
        <begin position="1"/>
        <end position="94"/>
    </location>
</feature>
<protein>
    <submittedName>
        <fullName evidence="4">Protein phosphatase</fullName>
    </submittedName>
</protein>
<dbReference type="AlphaFoldDB" id="A0A2B7XMH0"/>
<dbReference type="GO" id="GO:0016791">
    <property type="term" value="F:phosphatase activity"/>
    <property type="evidence" value="ECO:0007669"/>
    <property type="project" value="TreeGrafter"/>
</dbReference>
<gene>
    <name evidence="4" type="ORF">GX51_00237</name>
</gene>
<keyword evidence="2" id="KW-0472">Membrane</keyword>
<evidence type="ECO:0000259" key="3">
    <source>
        <dbReference type="Pfam" id="PF00149"/>
    </source>
</evidence>
<keyword evidence="2" id="KW-1133">Transmembrane helix</keyword>
<proteinExistence type="predicted"/>
<feature type="domain" description="Calcineurin-like phosphoesterase" evidence="3">
    <location>
        <begin position="224"/>
        <end position="414"/>
    </location>
</feature>
<feature type="region of interest" description="Disordered" evidence="1">
    <location>
        <begin position="302"/>
        <end position="323"/>
    </location>
</feature>
<name>A0A2B7XMH0_9EURO</name>
<dbReference type="STRING" id="2060905.A0A2B7XMH0"/>
<dbReference type="GO" id="GO:0005737">
    <property type="term" value="C:cytoplasm"/>
    <property type="evidence" value="ECO:0007669"/>
    <property type="project" value="TreeGrafter"/>
</dbReference>
<organism evidence="4 5">
    <name type="scientific">Blastomyces parvus</name>
    <dbReference type="NCBI Taxonomy" id="2060905"/>
    <lineage>
        <taxon>Eukaryota</taxon>
        <taxon>Fungi</taxon>
        <taxon>Dikarya</taxon>
        <taxon>Ascomycota</taxon>
        <taxon>Pezizomycotina</taxon>
        <taxon>Eurotiomycetes</taxon>
        <taxon>Eurotiomycetidae</taxon>
        <taxon>Onygenales</taxon>
        <taxon>Ajellomycetaceae</taxon>
        <taxon>Blastomyces</taxon>
    </lineage>
</organism>
<evidence type="ECO:0000313" key="5">
    <source>
        <dbReference type="Proteomes" id="UP000224080"/>
    </source>
</evidence>
<dbReference type="Gene3D" id="3.60.21.10">
    <property type="match status" value="1"/>
</dbReference>
<feature type="compositionally biased region" description="Acidic residues" evidence="1">
    <location>
        <begin position="312"/>
        <end position="322"/>
    </location>
</feature>
<dbReference type="PANTHER" id="PTHR42850:SF4">
    <property type="entry name" value="ZINC-DEPENDENT ENDOPOLYPHOSPHATASE"/>
    <property type="match status" value="1"/>
</dbReference>
<evidence type="ECO:0000313" key="4">
    <source>
        <dbReference type="EMBL" id="PGH09971.1"/>
    </source>
</evidence>
<dbReference type="InterPro" id="IPR004843">
    <property type="entry name" value="Calcineurin-like_PHP"/>
</dbReference>
<reference evidence="4 5" key="1">
    <citation type="submission" date="2017-10" db="EMBL/GenBank/DDBJ databases">
        <title>Comparative genomics in systemic dimorphic fungi from Ajellomycetaceae.</title>
        <authorList>
            <person name="Munoz J.F."/>
            <person name="Mcewen J.G."/>
            <person name="Clay O.K."/>
            <person name="Cuomo C.A."/>
        </authorList>
    </citation>
    <scope>NUCLEOTIDE SEQUENCE [LARGE SCALE GENOMIC DNA]</scope>
    <source>
        <strain evidence="4 5">UAMH130</strain>
    </source>
</reference>
<evidence type="ECO:0000256" key="1">
    <source>
        <dbReference type="SAM" id="MobiDB-lite"/>
    </source>
</evidence>
<dbReference type="InterPro" id="IPR050126">
    <property type="entry name" value="Ap4A_hydrolase"/>
</dbReference>
<dbReference type="CDD" id="cd00144">
    <property type="entry name" value="MPP_PPP_family"/>
    <property type="match status" value="1"/>
</dbReference>
<accession>A0A2B7XMH0</accession>
<evidence type="ECO:0000256" key="2">
    <source>
        <dbReference type="SAM" id="Phobius"/>
    </source>
</evidence>
<feature type="compositionally biased region" description="Basic and acidic residues" evidence="1">
    <location>
        <begin position="302"/>
        <end position="311"/>
    </location>
</feature>